<name>A0A0J6FK20_COCPO</name>
<gene>
    <name evidence="1" type="ORF">CPAG_06069</name>
</gene>
<dbReference type="AlphaFoldDB" id="A0A0J6FK20"/>
<protein>
    <submittedName>
        <fullName evidence="1">Uncharacterized protein</fullName>
    </submittedName>
</protein>
<sequence>MPSREISLHDKLVTQIQALALISYGISILDVSHTLQIPPSTLYDIQNYVEDAPRSGWPKEISTKEAGIIASVTKSCSGREKSTEILVFEAEEEQFVYGEDSQKLIILLVYAGDGRSPQISYFRAALHTRRRDPAIFGNQRLQQPNIKLKRNWMP</sequence>
<dbReference type="Proteomes" id="UP000054567">
    <property type="component" value="Unassembled WGS sequence"/>
</dbReference>
<reference evidence="2" key="3">
    <citation type="journal article" date="2010" name="Genome Res.">
        <title>Population genomic sequencing of Coccidioides fungi reveals recent hybridization and transposon control.</title>
        <authorList>
            <person name="Neafsey D.E."/>
            <person name="Barker B.M."/>
            <person name="Sharpton T.J."/>
            <person name="Stajich J.E."/>
            <person name="Park D.J."/>
            <person name="Whiston E."/>
            <person name="Hung C.-Y."/>
            <person name="McMahan C."/>
            <person name="White J."/>
            <person name="Sykes S."/>
            <person name="Heiman D."/>
            <person name="Young S."/>
            <person name="Zeng Q."/>
            <person name="Abouelleil A."/>
            <person name="Aftuck L."/>
            <person name="Bessette D."/>
            <person name="Brown A."/>
            <person name="FitzGerald M."/>
            <person name="Lui A."/>
            <person name="Macdonald J.P."/>
            <person name="Priest M."/>
            <person name="Orbach M.J."/>
            <person name="Galgiani J.N."/>
            <person name="Kirkland T.N."/>
            <person name="Cole G.T."/>
            <person name="Birren B.W."/>
            <person name="Henn M.R."/>
            <person name="Taylor J.W."/>
            <person name="Rounsley S.D."/>
        </authorList>
    </citation>
    <scope>NUCLEOTIDE SEQUENCE [LARGE SCALE GENOMIC DNA]</scope>
    <source>
        <strain evidence="2">RMSCC 3488</strain>
    </source>
</reference>
<evidence type="ECO:0000313" key="2">
    <source>
        <dbReference type="Proteomes" id="UP000054567"/>
    </source>
</evidence>
<organism evidence="1 2">
    <name type="scientific">Coccidioides posadasii RMSCC 3488</name>
    <dbReference type="NCBI Taxonomy" id="454284"/>
    <lineage>
        <taxon>Eukaryota</taxon>
        <taxon>Fungi</taxon>
        <taxon>Dikarya</taxon>
        <taxon>Ascomycota</taxon>
        <taxon>Pezizomycotina</taxon>
        <taxon>Eurotiomycetes</taxon>
        <taxon>Eurotiomycetidae</taxon>
        <taxon>Onygenales</taxon>
        <taxon>Onygenaceae</taxon>
        <taxon>Coccidioides</taxon>
    </lineage>
</organism>
<dbReference type="VEuPathDB" id="FungiDB:CPAG_06069"/>
<proteinExistence type="predicted"/>
<dbReference type="EMBL" id="DS268111">
    <property type="protein sequence ID" value="KMM69755.1"/>
    <property type="molecule type" value="Genomic_DNA"/>
</dbReference>
<accession>A0A0J6FK20</accession>
<reference evidence="2" key="2">
    <citation type="journal article" date="2009" name="Genome Res.">
        <title>Comparative genomic analyses of the human fungal pathogens Coccidioides and their relatives.</title>
        <authorList>
            <person name="Sharpton T.J."/>
            <person name="Stajich J.E."/>
            <person name="Rounsley S.D."/>
            <person name="Gardner M.J."/>
            <person name="Wortman J.R."/>
            <person name="Jordar V.S."/>
            <person name="Maiti R."/>
            <person name="Kodira C.D."/>
            <person name="Neafsey D.E."/>
            <person name="Zeng Q."/>
            <person name="Hung C.-Y."/>
            <person name="McMahan C."/>
            <person name="Muszewska A."/>
            <person name="Grynberg M."/>
            <person name="Mandel M.A."/>
            <person name="Kellner E.M."/>
            <person name="Barker B.M."/>
            <person name="Galgiani J.N."/>
            <person name="Orbach M.J."/>
            <person name="Kirkland T.N."/>
            <person name="Cole G.T."/>
            <person name="Henn M.R."/>
            <person name="Birren B.W."/>
            <person name="Taylor J.W."/>
        </authorList>
    </citation>
    <scope>NUCLEOTIDE SEQUENCE [LARGE SCALE GENOMIC DNA]</scope>
    <source>
        <strain evidence="2">RMSCC 3488</strain>
    </source>
</reference>
<evidence type="ECO:0000313" key="1">
    <source>
        <dbReference type="EMBL" id="KMM69755.1"/>
    </source>
</evidence>
<reference evidence="1 2" key="1">
    <citation type="submission" date="2007-06" db="EMBL/GenBank/DDBJ databases">
        <title>The Genome Sequence of Coccidioides posadasii RMSCC_3488.</title>
        <authorList>
            <consortium name="Coccidioides Genome Resources Consortium"/>
            <consortium name="The Broad Institute Genome Sequencing Platform"/>
            <person name="Henn M.R."/>
            <person name="Sykes S."/>
            <person name="Young S."/>
            <person name="Jaffe D."/>
            <person name="Berlin A."/>
            <person name="Alvarez P."/>
            <person name="Butler J."/>
            <person name="Gnerre S."/>
            <person name="Grabherr M."/>
            <person name="Mauceli E."/>
            <person name="Brockman W."/>
            <person name="Kodira C."/>
            <person name="Alvarado L."/>
            <person name="Zeng Q."/>
            <person name="Crawford M."/>
            <person name="Antoine C."/>
            <person name="Devon K."/>
            <person name="Galgiani J."/>
            <person name="Orsborn K."/>
            <person name="Lewis M.L."/>
            <person name="Nusbaum C."/>
            <person name="Galagan J."/>
            <person name="Birren B."/>
        </authorList>
    </citation>
    <scope>NUCLEOTIDE SEQUENCE [LARGE SCALE GENOMIC DNA]</scope>
    <source>
        <strain evidence="1 2">RMSCC 3488</strain>
    </source>
</reference>